<comment type="caution">
    <text evidence="1">The sequence shown here is derived from an EMBL/GenBank/DDBJ whole genome shotgun (WGS) entry which is preliminary data.</text>
</comment>
<evidence type="ECO:0000313" key="1">
    <source>
        <dbReference type="EMBL" id="TDB60040.1"/>
    </source>
</evidence>
<reference evidence="1 2" key="1">
    <citation type="submission" date="2019-02" db="EMBL/GenBank/DDBJ databases">
        <title>Arundinibacter roseus gen. nov., sp. nov., a new member of the family Cytophagaceae.</title>
        <authorList>
            <person name="Szuroczki S."/>
            <person name="Khayer B."/>
            <person name="Sproer C."/>
            <person name="Toumi M."/>
            <person name="Szabo A."/>
            <person name="Felfoldi T."/>
            <person name="Schumann P."/>
            <person name="Toth E."/>
        </authorList>
    </citation>
    <scope>NUCLEOTIDE SEQUENCE [LARGE SCALE GENOMIC DNA]</scope>
    <source>
        <strain evidence="1 2">DMA-k-7a</strain>
    </source>
</reference>
<dbReference type="Pfam" id="PF11009">
    <property type="entry name" value="BrxC"/>
    <property type="match status" value="1"/>
</dbReference>
<evidence type="ECO:0000313" key="2">
    <source>
        <dbReference type="Proteomes" id="UP000295706"/>
    </source>
</evidence>
<organism evidence="1 2">
    <name type="scientific">Arundinibacter roseus</name>
    <dbReference type="NCBI Taxonomy" id="2070510"/>
    <lineage>
        <taxon>Bacteria</taxon>
        <taxon>Pseudomonadati</taxon>
        <taxon>Bacteroidota</taxon>
        <taxon>Cytophagia</taxon>
        <taxon>Cytophagales</taxon>
        <taxon>Spirosomataceae</taxon>
        <taxon>Arundinibacter</taxon>
    </lineage>
</organism>
<gene>
    <name evidence="1" type="primary">ytxJ</name>
    <name evidence="1" type="ORF">EZE20_21445</name>
</gene>
<dbReference type="Proteomes" id="UP000295706">
    <property type="component" value="Unassembled WGS sequence"/>
</dbReference>
<dbReference type="OrthoDB" id="677051at2"/>
<dbReference type="InterPro" id="IPR022551">
    <property type="entry name" value="BrxC"/>
</dbReference>
<sequence length="116" mass="13105">MNWTSLVEESQLENIREESQQHPVLIFKHSTRCSISSASLARLERNWKESDVAGTVPYYLDLIANRTVSAKVAATFDIPHQSPQILLISRGECIYDASHFDINFAEIQQQLSGIEA</sequence>
<protein>
    <submittedName>
        <fullName evidence="1">Bacillithiol system redox-active protein YtxJ</fullName>
    </submittedName>
</protein>
<dbReference type="Gene3D" id="3.40.30.10">
    <property type="entry name" value="Glutaredoxin"/>
    <property type="match status" value="1"/>
</dbReference>
<accession>A0A4R4JYQ2</accession>
<dbReference type="NCBIfam" id="TIGR04019">
    <property type="entry name" value="B_thiol_YtxJ"/>
    <property type="match status" value="1"/>
</dbReference>
<dbReference type="RefSeq" id="WP_132121610.1">
    <property type="nucleotide sequence ID" value="NZ_SMJU01000018.1"/>
</dbReference>
<keyword evidence="2" id="KW-1185">Reference proteome</keyword>
<dbReference type="AlphaFoldDB" id="A0A4R4JYQ2"/>
<dbReference type="EMBL" id="SMJU01000018">
    <property type="protein sequence ID" value="TDB60040.1"/>
    <property type="molecule type" value="Genomic_DNA"/>
</dbReference>
<name>A0A4R4JYQ2_9BACT</name>
<proteinExistence type="predicted"/>